<dbReference type="AlphaFoldDB" id="A0A1X7G3S8"/>
<keyword evidence="2" id="KW-1185">Reference proteome</keyword>
<organism evidence="1 2">
    <name type="scientific">Allosphingosinicella indica</name>
    <dbReference type="NCBI Taxonomy" id="941907"/>
    <lineage>
        <taxon>Bacteria</taxon>
        <taxon>Pseudomonadati</taxon>
        <taxon>Pseudomonadota</taxon>
        <taxon>Alphaproteobacteria</taxon>
        <taxon>Sphingomonadales</taxon>
        <taxon>Sphingomonadaceae</taxon>
        <taxon>Allosphingosinicella</taxon>
    </lineage>
</organism>
<evidence type="ECO:0008006" key="3">
    <source>
        <dbReference type="Google" id="ProtNLM"/>
    </source>
</evidence>
<name>A0A1X7G3S8_9SPHN</name>
<dbReference type="Proteomes" id="UP000192934">
    <property type="component" value="Chromosome I"/>
</dbReference>
<protein>
    <recommendedName>
        <fullName evidence="3">DNA-binding protein</fullName>
    </recommendedName>
</protein>
<evidence type="ECO:0000313" key="2">
    <source>
        <dbReference type="Proteomes" id="UP000192934"/>
    </source>
</evidence>
<gene>
    <name evidence="1" type="ORF">SAMN06295910_1090</name>
</gene>
<dbReference type="RefSeq" id="WP_085217862.1">
    <property type="nucleotide sequence ID" value="NZ_LT840185.1"/>
</dbReference>
<dbReference type="OrthoDB" id="7597038at2"/>
<dbReference type="STRING" id="941907.SAMN06295910_1090"/>
<reference evidence="2" key="1">
    <citation type="submission" date="2017-04" db="EMBL/GenBank/DDBJ databases">
        <authorList>
            <person name="Varghese N."/>
            <person name="Submissions S."/>
        </authorList>
    </citation>
    <scope>NUCLEOTIDE SEQUENCE [LARGE SCALE GENOMIC DNA]</scope>
    <source>
        <strain evidence="2">Dd16</strain>
    </source>
</reference>
<evidence type="ECO:0000313" key="1">
    <source>
        <dbReference type="EMBL" id="SMF63512.1"/>
    </source>
</evidence>
<sequence length="66" mass="7441">MSIEPEFFTDKDVARKLNLSPSWVRGQRHKRAKGLPHILDVDARYIGTCPRYVKAEIDAFVAAIAA</sequence>
<proteinExistence type="predicted"/>
<dbReference type="EMBL" id="LT840185">
    <property type="protein sequence ID" value="SMF63512.1"/>
    <property type="molecule type" value="Genomic_DNA"/>
</dbReference>
<accession>A0A1X7G3S8</accession>